<keyword evidence="3" id="KW-0378">Hydrolase</keyword>
<proteinExistence type="predicted"/>
<name>A0A6I8UX38_DROPS</name>
<dbReference type="Gene3D" id="3.40.630.10">
    <property type="entry name" value="Zn peptidases"/>
    <property type="match status" value="1"/>
</dbReference>
<evidence type="ECO:0000256" key="1">
    <source>
        <dbReference type="ARBA" id="ARBA00022670"/>
    </source>
</evidence>
<keyword evidence="4" id="KW-1185">Reference proteome</keyword>
<evidence type="ECO:0000256" key="3">
    <source>
        <dbReference type="ARBA" id="ARBA00022801"/>
    </source>
</evidence>
<dbReference type="RefSeq" id="XP_002132446.2">
    <property type="nucleotide sequence ID" value="XM_002132410.3"/>
</dbReference>
<gene>
    <name evidence="5" type="primary">LOC6903577</name>
</gene>
<reference evidence="5" key="1">
    <citation type="submission" date="2025-08" db="UniProtKB">
        <authorList>
            <consortium name="RefSeq"/>
        </authorList>
    </citation>
    <scope>IDENTIFICATION</scope>
    <source>
        <strain evidence="5">MV-25-SWS-2005</strain>
        <tissue evidence="5">Whole body</tissue>
    </source>
</reference>
<dbReference type="Proteomes" id="UP000001819">
    <property type="component" value="Chromosome 4"/>
</dbReference>
<dbReference type="InterPro" id="IPR051458">
    <property type="entry name" value="Cyt/Met_Dipeptidase"/>
</dbReference>
<protein>
    <submittedName>
        <fullName evidence="5">Cytosolic non-specific dipeptidase-like</fullName>
    </submittedName>
</protein>
<dbReference type="InParanoid" id="A0A6I8UX38"/>
<dbReference type="GO" id="GO:0008233">
    <property type="term" value="F:peptidase activity"/>
    <property type="evidence" value="ECO:0007669"/>
    <property type="project" value="UniProtKB-KW"/>
</dbReference>
<keyword evidence="2" id="KW-0479">Metal-binding</keyword>
<sequence>MSKLNFTVVDADELAKKAVTRSSSFGPNSPLKRLFQMVVIKRECYINDLWELVGHETVSTRDEKRDDMRRAIDWLLKRLAAIDVVAFGEHLGMQMTDEYQPIPMPRVIIGVLVHSPSKPTILVYGNLDVEEAVVGDGWGTDPFVMTEIGEYLYGRGVAMDKGPLLCWLNAIQAYMDAGVRLPVNIVFVIESMAHCGSLGLETVLKERISFFRNVSCVVMATRRWQSATTPGLIYGSRGLIYYHLEVQCCNRDLSSFEHGGTLFEALPDLFYLLSCLTDPQLNVLIEGTAHAHPVDMNTVRCADFSYEEFGDNLLVPRLPNRRHKHLALAKNWAMPHLSIHGIEGANSEADVRFVIPHKVIGKFSIALAPNQRPEDVTKALQKHLGQVWLQRASPNKMMLCEKFVIPSWSGRCNSPEYLAATRAMSKTYNVKPNFIRDGGSLLAPSIFQRVLKKNVVVLPIAENDIGGSPVNERISVDNYIKGSQMLAAFMWEYAQTNPESDFVDGMCMPKD</sequence>
<organism evidence="4 5">
    <name type="scientific">Drosophila pseudoobscura pseudoobscura</name>
    <name type="common">Fruit fly</name>
    <dbReference type="NCBI Taxonomy" id="46245"/>
    <lineage>
        <taxon>Eukaryota</taxon>
        <taxon>Metazoa</taxon>
        <taxon>Ecdysozoa</taxon>
        <taxon>Arthropoda</taxon>
        <taxon>Hexapoda</taxon>
        <taxon>Insecta</taxon>
        <taxon>Pterygota</taxon>
        <taxon>Neoptera</taxon>
        <taxon>Endopterygota</taxon>
        <taxon>Diptera</taxon>
        <taxon>Brachycera</taxon>
        <taxon>Muscomorpha</taxon>
        <taxon>Ephydroidea</taxon>
        <taxon>Drosophilidae</taxon>
        <taxon>Drosophila</taxon>
        <taxon>Sophophora</taxon>
    </lineage>
</organism>
<keyword evidence="1" id="KW-0645">Protease</keyword>
<dbReference type="PANTHER" id="PTHR43270:SF4">
    <property type="entry name" value="CARNOSINE DIPEPTIDASE 2, ISOFORM A"/>
    <property type="match status" value="1"/>
</dbReference>
<evidence type="ECO:0000256" key="2">
    <source>
        <dbReference type="ARBA" id="ARBA00022723"/>
    </source>
</evidence>
<dbReference type="GO" id="GO:0006508">
    <property type="term" value="P:proteolysis"/>
    <property type="evidence" value="ECO:0007669"/>
    <property type="project" value="UniProtKB-KW"/>
</dbReference>
<evidence type="ECO:0000313" key="5">
    <source>
        <dbReference type="RefSeq" id="XP_002132446.2"/>
    </source>
</evidence>
<dbReference type="ExpressionAtlas" id="A0A6I8UX38">
    <property type="expression patterns" value="baseline"/>
</dbReference>
<dbReference type="GO" id="GO:0046872">
    <property type="term" value="F:metal ion binding"/>
    <property type="evidence" value="ECO:0007669"/>
    <property type="project" value="UniProtKB-KW"/>
</dbReference>
<dbReference type="AlphaFoldDB" id="A0A6I8UX38"/>
<dbReference type="PANTHER" id="PTHR43270">
    <property type="entry name" value="BETA-ALA-HIS DIPEPTIDASE"/>
    <property type="match status" value="1"/>
</dbReference>
<dbReference type="InterPro" id="IPR002933">
    <property type="entry name" value="Peptidase_M20"/>
</dbReference>
<dbReference type="SUPFAM" id="SSF53187">
    <property type="entry name" value="Zn-dependent exopeptidases"/>
    <property type="match status" value="1"/>
</dbReference>
<dbReference type="KEGG" id="dpo:6903577"/>
<dbReference type="Gene3D" id="3.30.70.360">
    <property type="match status" value="1"/>
</dbReference>
<evidence type="ECO:0000313" key="4">
    <source>
        <dbReference type="Proteomes" id="UP000001819"/>
    </source>
</evidence>
<accession>A0A6I8UX38</accession>
<dbReference type="Pfam" id="PF01546">
    <property type="entry name" value="Peptidase_M20"/>
    <property type="match status" value="1"/>
</dbReference>